<dbReference type="CDD" id="cd00184">
    <property type="entry name" value="TNF"/>
    <property type="match status" value="1"/>
</dbReference>
<organism evidence="7">
    <name type="scientific">Ruditapes philippinarum</name>
    <name type="common">Japanese carpet shell</name>
    <name type="synonym">Venerupis philippinarum</name>
    <dbReference type="NCBI Taxonomy" id="129788"/>
    <lineage>
        <taxon>Eukaryota</taxon>
        <taxon>Metazoa</taxon>
        <taxon>Spiralia</taxon>
        <taxon>Lophotrochozoa</taxon>
        <taxon>Mollusca</taxon>
        <taxon>Bivalvia</taxon>
        <taxon>Autobranchia</taxon>
        <taxon>Heteroconchia</taxon>
        <taxon>Euheterodonta</taxon>
        <taxon>Imparidentia</taxon>
        <taxon>Neoheterodontei</taxon>
        <taxon>Venerida</taxon>
        <taxon>Veneroidea</taxon>
        <taxon>Veneridae</taxon>
        <taxon>Ruditapes</taxon>
    </lineage>
</organism>
<dbReference type="InterPro" id="IPR008983">
    <property type="entry name" value="Tumour_necrosis_fac-like_dom"/>
</dbReference>
<dbReference type="GO" id="GO:0005164">
    <property type="term" value="F:tumor necrosis factor receptor binding"/>
    <property type="evidence" value="ECO:0007669"/>
    <property type="project" value="InterPro"/>
</dbReference>
<dbReference type="SMART" id="SM00207">
    <property type="entry name" value="TNF"/>
    <property type="match status" value="1"/>
</dbReference>
<dbReference type="GO" id="GO:0016020">
    <property type="term" value="C:membrane"/>
    <property type="evidence" value="ECO:0007669"/>
    <property type="project" value="UniProtKB-SubCell"/>
</dbReference>
<evidence type="ECO:0000256" key="1">
    <source>
        <dbReference type="ARBA" id="ARBA00004370"/>
    </source>
</evidence>
<feature type="signal peptide" evidence="5">
    <location>
        <begin position="1"/>
        <end position="25"/>
    </location>
</feature>
<dbReference type="PANTHER" id="PTHR11471">
    <property type="entry name" value="TUMOR NECROSIS FACTOR FAMILY MEMBER"/>
    <property type="match status" value="1"/>
</dbReference>
<reference evidence="7" key="1">
    <citation type="submission" date="2012-08" db="EMBL/GenBank/DDBJ databases">
        <authorList>
            <person name="Vrinten P."/>
            <person name="Mavraganis I."/>
            <person name="Qiu X."/>
            <person name="Senger T."/>
        </authorList>
    </citation>
    <scope>NUCLEOTIDE SEQUENCE</scope>
</reference>
<dbReference type="AlphaFoldDB" id="A0A0K0K5A8"/>
<dbReference type="InterPro" id="IPR006052">
    <property type="entry name" value="TNF_dom"/>
</dbReference>
<evidence type="ECO:0000259" key="6">
    <source>
        <dbReference type="PROSITE" id="PS50049"/>
    </source>
</evidence>
<feature type="chain" id="PRO_5005450777" evidence="5">
    <location>
        <begin position="26"/>
        <end position="268"/>
    </location>
</feature>
<name>A0A0K0K5A8_RUDPH</name>
<dbReference type="EMBL" id="JX501777">
    <property type="protein sequence ID" value="AGI44583.1"/>
    <property type="molecule type" value="mRNA"/>
</dbReference>
<dbReference type="GO" id="GO:0005615">
    <property type="term" value="C:extracellular space"/>
    <property type="evidence" value="ECO:0007669"/>
    <property type="project" value="UniProtKB-KW"/>
</dbReference>
<dbReference type="PANTHER" id="PTHR11471:SF13">
    <property type="entry name" value="TNF FAMILY PROFILE DOMAIN-CONTAINING PROTEIN"/>
    <property type="match status" value="1"/>
</dbReference>
<evidence type="ECO:0000313" key="7">
    <source>
        <dbReference type="EMBL" id="AGI44583.1"/>
    </source>
</evidence>
<keyword evidence="3" id="KW-0202">Cytokine</keyword>
<dbReference type="Gene3D" id="2.60.120.40">
    <property type="match status" value="1"/>
</dbReference>
<evidence type="ECO:0000256" key="3">
    <source>
        <dbReference type="ARBA" id="ARBA00022514"/>
    </source>
</evidence>
<keyword evidence="4" id="KW-0472">Membrane</keyword>
<comment type="subcellular location">
    <subcellularLocation>
        <location evidence="1">Membrane</location>
    </subcellularLocation>
</comment>
<proteinExistence type="evidence at transcript level"/>
<comment type="similarity">
    <text evidence="2">Belongs to the tumor necrosis factor family.</text>
</comment>
<evidence type="ECO:0000256" key="2">
    <source>
        <dbReference type="ARBA" id="ARBA00008670"/>
    </source>
</evidence>
<gene>
    <name evidence="7" type="primary">TNF</name>
</gene>
<dbReference type="GO" id="GO:0006955">
    <property type="term" value="P:immune response"/>
    <property type="evidence" value="ECO:0007669"/>
    <property type="project" value="InterPro"/>
</dbReference>
<dbReference type="PROSITE" id="PS50049">
    <property type="entry name" value="THD_2"/>
    <property type="match status" value="1"/>
</dbReference>
<dbReference type="GO" id="GO:0005125">
    <property type="term" value="F:cytokine activity"/>
    <property type="evidence" value="ECO:0007669"/>
    <property type="project" value="UniProtKB-KW"/>
</dbReference>
<dbReference type="SUPFAM" id="SSF49842">
    <property type="entry name" value="TNF-like"/>
    <property type="match status" value="1"/>
</dbReference>
<sequence>MDKKLKNISMFVLLLVVVCLMAVLALVWSMPDIPKTVKTSELCLPSEIGLLKCGSTVDLLHDYLEREIATKYDEVKRQNQKKQENHLKEVSARLMNIYDKSFWEMKPAAKLTGKEQPDLRKTDSNADMVPIREWRNGRELYDTKGFIRYGIRYRNGRLVVPVDGTYFIYSNIDFFESCNPSSGLPDIKDINKPIKHGIFKFNILEGEENELVSNVQPHTISTNRYYNSYSSYVSSLAELKAGDELSVKVSNITYIRYTRDNYFGVNLI</sequence>
<keyword evidence="5" id="KW-0732">Signal</keyword>
<evidence type="ECO:0000256" key="5">
    <source>
        <dbReference type="SAM" id="SignalP"/>
    </source>
</evidence>
<accession>A0A0K0K5A8</accession>
<evidence type="ECO:0000256" key="4">
    <source>
        <dbReference type="ARBA" id="ARBA00023136"/>
    </source>
</evidence>
<protein>
    <submittedName>
        <fullName evidence="7">Tumor necrosis factor</fullName>
    </submittedName>
</protein>
<dbReference type="Pfam" id="PF00229">
    <property type="entry name" value="TNF"/>
    <property type="match status" value="1"/>
</dbReference>
<feature type="domain" description="THD" evidence="6">
    <location>
        <begin position="107"/>
        <end position="268"/>
    </location>
</feature>